<dbReference type="InterPro" id="IPR018062">
    <property type="entry name" value="HTH_AraC-typ_CS"/>
</dbReference>
<dbReference type="PROSITE" id="PS01124">
    <property type="entry name" value="HTH_ARAC_FAMILY_2"/>
    <property type="match status" value="1"/>
</dbReference>
<evidence type="ECO:0000256" key="1">
    <source>
        <dbReference type="ARBA" id="ARBA00023015"/>
    </source>
</evidence>
<feature type="transmembrane region" description="Helical" evidence="4">
    <location>
        <begin position="126"/>
        <end position="142"/>
    </location>
</feature>
<dbReference type="GO" id="GO:0003700">
    <property type="term" value="F:DNA-binding transcription factor activity"/>
    <property type="evidence" value="ECO:0007669"/>
    <property type="project" value="InterPro"/>
</dbReference>
<feature type="domain" description="HTH araC/xylS-type" evidence="5">
    <location>
        <begin position="244"/>
        <end position="352"/>
    </location>
</feature>
<dbReference type="EMBL" id="UOFA01000344">
    <property type="protein sequence ID" value="VAW47433.1"/>
    <property type="molecule type" value="Genomic_DNA"/>
</dbReference>
<protein>
    <recommendedName>
        <fullName evidence="5">HTH araC/xylS-type domain-containing protein</fullName>
    </recommendedName>
</protein>
<dbReference type="SUPFAM" id="SSF46689">
    <property type="entry name" value="Homeodomain-like"/>
    <property type="match status" value="1"/>
</dbReference>
<feature type="transmembrane region" description="Helical" evidence="4">
    <location>
        <begin position="163"/>
        <end position="184"/>
    </location>
</feature>
<dbReference type="InterPro" id="IPR020449">
    <property type="entry name" value="Tscrpt_reg_AraC-type_HTH"/>
</dbReference>
<evidence type="ECO:0000256" key="3">
    <source>
        <dbReference type="ARBA" id="ARBA00023163"/>
    </source>
</evidence>
<dbReference type="PROSITE" id="PS00041">
    <property type="entry name" value="HTH_ARAC_FAMILY_1"/>
    <property type="match status" value="1"/>
</dbReference>
<keyword evidence="1" id="KW-0805">Transcription regulation</keyword>
<reference evidence="6" key="1">
    <citation type="submission" date="2018-06" db="EMBL/GenBank/DDBJ databases">
        <authorList>
            <person name="Zhirakovskaya E."/>
        </authorList>
    </citation>
    <scope>NUCLEOTIDE SEQUENCE</scope>
</reference>
<name>A0A3B0W501_9ZZZZ</name>
<keyword evidence="4" id="KW-0812">Transmembrane</keyword>
<evidence type="ECO:0000256" key="4">
    <source>
        <dbReference type="SAM" id="Phobius"/>
    </source>
</evidence>
<dbReference type="GO" id="GO:0043565">
    <property type="term" value="F:sequence-specific DNA binding"/>
    <property type="evidence" value="ECO:0007669"/>
    <property type="project" value="InterPro"/>
</dbReference>
<feature type="transmembrane region" description="Helical" evidence="4">
    <location>
        <begin position="196"/>
        <end position="217"/>
    </location>
</feature>
<dbReference type="PANTHER" id="PTHR43280">
    <property type="entry name" value="ARAC-FAMILY TRANSCRIPTIONAL REGULATOR"/>
    <property type="match status" value="1"/>
</dbReference>
<sequence>MIKSQQFQPHQRLLGFVVWVFVTVNFRSLVYSFGWQEIQYIRYLPIGLELLLPPLMYIYVCSITRIKNSERFGSINFKAHLLLPLVWLTYDLSFYIVAQFEPNIAQQDQLANSWFYASVNDIEDKLILLSTWIYLVVGALRVKSFSSTSSTMAAQQRAVLQRWFKQILIWMFVLGLFLLVNHIADQLNLWQDSRRLRWQAFNLYLAFTSYYLGFLGYRLQSPRLYEAINSLKSHELKHQATNSDQLELKLQQLMLQQAIYLDPEVSIKQVAAELDVSAESLSFMLNQKLKISFRDLINQHRIEAVKNKIEQQSMTNATILDVALEAGFNSQASFYRAFKKFVGMTPLQYSQQHQNKQS</sequence>
<gene>
    <name evidence="6" type="ORF">MNBD_GAMMA02-1267</name>
</gene>
<feature type="transmembrane region" description="Helical" evidence="4">
    <location>
        <begin position="81"/>
        <end position="100"/>
    </location>
</feature>
<organism evidence="6">
    <name type="scientific">hydrothermal vent metagenome</name>
    <dbReference type="NCBI Taxonomy" id="652676"/>
    <lineage>
        <taxon>unclassified sequences</taxon>
        <taxon>metagenomes</taxon>
        <taxon>ecological metagenomes</taxon>
    </lineage>
</organism>
<feature type="transmembrane region" description="Helical" evidence="4">
    <location>
        <begin position="40"/>
        <end position="60"/>
    </location>
</feature>
<keyword evidence="2" id="KW-0238">DNA-binding</keyword>
<dbReference type="Pfam" id="PF12833">
    <property type="entry name" value="HTH_18"/>
    <property type="match status" value="1"/>
</dbReference>
<dbReference type="InterPro" id="IPR018060">
    <property type="entry name" value="HTH_AraC"/>
</dbReference>
<feature type="transmembrane region" description="Helical" evidence="4">
    <location>
        <begin position="12"/>
        <end position="34"/>
    </location>
</feature>
<keyword evidence="4" id="KW-1133">Transmembrane helix</keyword>
<evidence type="ECO:0000259" key="5">
    <source>
        <dbReference type="PROSITE" id="PS01124"/>
    </source>
</evidence>
<proteinExistence type="predicted"/>
<dbReference type="AlphaFoldDB" id="A0A3B0W501"/>
<dbReference type="Gene3D" id="1.10.10.60">
    <property type="entry name" value="Homeodomain-like"/>
    <property type="match status" value="1"/>
</dbReference>
<dbReference type="SMART" id="SM00342">
    <property type="entry name" value="HTH_ARAC"/>
    <property type="match status" value="1"/>
</dbReference>
<evidence type="ECO:0000256" key="2">
    <source>
        <dbReference type="ARBA" id="ARBA00023125"/>
    </source>
</evidence>
<evidence type="ECO:0000313" key="6">
    <source>
        <dbReference type="EMBL" id="VAW47433.1"/>
    </source>
</evidence>
<dbReference type="PRINTS" id="PR00032">
    <property type="entry name" value="HTHARAC"/>
</dbReference>
<dbReference type="InterPro" id="IPR009057">
    <property type="entry name" value="Homeodomain-like_sf"/>
</dbReference>
<keyword evidence="3" id="KW-0804">Transcription</keyword>
<accession>A0A3B0W501</accession>
<dbReference type="PANTHER" id="PTHR43280:SF29">
    <property type="entry name" value="ARAC-FAMILY TRANSCRIPTIONAL REGULATOR"/>
    <property type="match status" value="1"/>
</dbReference>
<keyword evidence="4" id="KW-0472">Membrane</keyword>